<dbReference type="PANTHER" id="PTHR43649:SF12">
    <property type="entry name" value="DIACETYLCHITOBIOSE BINDING PROTEIN DASA"/>
    <property type="match status" value="1"/>
</dbReference>
<dbReference type="RefSeq" id="WP_129226769.1">
    <property type="nucleotide sequence ID" value="NZ_SDOZ01000003.1"/>
</dbReference>
<dbReference type="OrthoDB" id="9763054at2"/>
<proteinExistence type="predicted"/>
<evidence type="ECO:0000313" key="3">
    <source>
        <dbReference type="Proteomes" id="UP000291269"/>
    </source>
</evidence>
<organism evidence="2 3">
    <name type="scientific">Candidatus Borkfalkia ceftriaxoniphila</name>
    <dbReference type="NCBI Taxonomy" id="2508949"/>
    <lineage>
        <taxon>Bacteria</taxon>
        <taxon>Bacillati</taxon>
        <taxon>Bacillota</taxon>
        <taxon>Clostridia</taxon>
        <taxon>Christensenellales</taxon>
        <taxon>Christensenellaceae</taxon>
        <taxon>Candidatus Borkfalkia</taxon>
    </lineage>
</organism>
<keyword evidence="1" id="KW-0732">Signal</keyword>
<keyword evidence="3" id="KW-1185">Reference proteome</keyword>
<dbReference type="EMBL" id="SDOZ01000003">
    <property type="protein sequence ID" value="RXZ58345.1"/>
    <property type="molecule type" value="Genomic_DNA"/>
</dbReference>
<sequence>MNKTFKTICIMAMTVCLALPAFAGCKGGNGGKKVIRIDGGGDIGTFNTTADMTVSPSNPYPYNTLEKLCEEWEKEHPEYDVQIARTSNGGDQQTLTALLSVPGNAPEILYQNGGVVNSQLGLDYYVPLNSYLNEKNPYDPEREKWIDLYDISEFTTAADGERYYINLERQPIGILYNKDLLTKIGLTEADLTTFTGFLNAQKTLQEYNAKNGTDYNTYLTSYRWYDLQLESNIFGSLVPELDTLIKDNRVDTEELIRGYKKGIWGVGQSYTDENGKTQIADDGRFELYLAMLKLRTKYYPKNFASLDALSSFVTGKCLFIEGTGGTMRQVNANNSVDFELGVVGYPTLSIDDLNNFEETKGYVTKLGLKEEDISNCRRGSAGYATAWFVSNSAVENDVVEGCIDLLKYLTAPAQNNRLIGDLGGGIPLNPDDDTEIKPYLTSLLDMYYEDCKDESLMKWGAFSHWSVLTLDYNGYFLVDTLSYINGTITLESLKSHLKGQIATNVTQFINENDYDQSKW</sequence>
<dbReference type="SUPFAM" id="SSF53850">
    <property type="entry name" value="Periplasmic binding protein-like II"/>
    <property type="match status" value="1"/>
</dbReference>
<gene>
    <name evidence="2" type="ORF">ESZ91_09850</name>
</gene>
<dbReference type="Pfam" id="PF13416">
    <property type="entry name" value="SBP_bac_8"/>
    <property type="match status" value="1"/>
</dbReference>
<reference evidence="2 3" key="1">
    <citation type="journal article" date="2019" name="Gut">
        <title>Antibiotics-induced monodominance of a novel gut bacterial order.</title>
        <authorList>
            <person name="Hildebrand F."/>
            <person name="Moitinho-Silva L."/>
            <person name="Blasche S."/>
            <person name="Jahn M.T."/>
            <person name="Gossmann T.I."/>
            <person name="Heuerta-Cepas J."/>
            <person name="Hercog R."/>
            <person name="Luetge M."/>
            <person name="Bahram M."/>
            <person name="Pryszlak A."/>
            <person name="Alves R.J."/>
            <person name="Waszak S.M."/>
            <person name="Zhu A."/>
            <person name="Ye L."/>
            <person name="Costea P.I."/>
            <person name="Aalvink S."/>
            <person name="Belzer C."/>
            <person name="Forslund S.K."/>
            <person name="Sunagawa S."/>
            <person name="Hentschel U."/>
            <person name="Merten C."/>
            <person name="Patil K.R."/>
            <person name="Benes V."/>
            <person name="Bork P."/>
        </authorList>
    </citation>
    <scope>NUCLEOTIDE SEQUENCE [LARGE SCALE GENOMIC DNA]</scope>
    <source>
        <strain evidence="2 3">HDS1380</strain>
    </source>
</reference>
<dbReference type="Proteomes" id="UP000291269">
    <property type="component" value="Unassembled WGS sequence"/>
</dbReference>
<dbReference type="InterPro" id="IPR050490">
    <property type="entry name" value="Bact_solute-bd_prot1"/>
</dbReference>
<dbReference type="Gene3D" id="3.40.190.10">
    <property type="entry name" value="Periplasmic binding protein-like II"/>
    <property type="match status" value="1"/>
</dbReference>
<accession>A0A4Q2KAS7</accession>
<feature type="chain" id="PRO_5020396736" evidence="1">
    <location>
        <begin position="24"/>
        <end position="519"/>
    </location>
</feature>
<feature type="signal peptide" evidence="1">
    <location>
        <begin position="1"/>
        <end position="23"/>
    </location>
</feature>
<comment type="caution">
    <text evidence="2">The sequence shown here is derived from an EMBL/GenBank/DDBJ whole genome shotgun (WGS) entry which is preliminary data.</text>
</comment>
<dbReference type="PROSITE" id="PS51257">
    <property type="entry name" value="PROKAR_LIPOPROTEIN"/>
    <property type="match status" value="1"/>
</dbReference>
<evidence type="ECO:0000256" key="1">
    <source>
        <dbReference type="SAM" id="SignalP"/>
    </source>
</evidence>
<protein>
    <submittedName>
        <fullName evidence="2">Carbohydrate ABC transporter substrate-binding protein</fullName>
    </submittedName>
</protein>
<dbReference type="PANTHER" id="PTHR43649">
    <property type="entry name" value="ARABINOSE-BINDING PROTEIN-RELATED"/>
    <property type="match status" value="1"/>
</dbReference>
<name>A0A4Q2KAS7_9FIRM</name>
<dbReference type="InterPro" id="IPR006059">
    <property type="entry name" value="SBP"/>
</dbReference>
<evidence type="ECO:0000313" key="2">
    <source>
        <dbReference type="EMBL" id="RXZ58345.1"/>
    </source>
</evidence>
<dbReference type="AlphaFoldDB" id="A0A4Q2KAS7"/>